<reference evidence="3" key="1">
    <citation type="journal article" date="2015" name="J. Biotechnol.">
        <title>Genome sequence of a white rot fungus Schizopora paradoxa KUC8140 for wood decay and mycoremediation.</title>
        <authorList>
            <person name="Min B."/>
            <person name="Park H."/>
            <person name="Jang Y."/>
            <person name="Kim J.J."/>
            <person name="Kim K.H."/>
            <person name="Pangilinan J."/>
            <person name="Lipzen A."/>
            <person name="Riley R."/>
            <person name="Grigoriev I.V."/>
            <person name="Spatafora J.W."/>
            <person name="Choi I.G."/>
        </authorList>
    </citation>
    <scope>NUCLEOTIDE SEQUENCE</scope>
    <source>
        <strain evidence="3">KUC8140</strain>
    </source>
</reference>
<dbReference type="AlphaFoldDB" id="A0A5B9RBE1"/>
<dbReference type="Pfam" id="PF03161">
    <property type="entry name" value="LAGLIDADG_2"/>
    <property type="match status" value="1"/>
</dbReference>
<keyword evidence="3" id="KW-0255">Endonuclease</keyword>
<evidence type="ECO:0000259" key="2">
    <source>
        <dbReference type="Pfam" id="PF03161"/>
    </source>
</evidence>
<dbReference type="EMBL" id="MK623261">
    <property type="protein sequence ID" value="QEG57204.1"/>
    <property type="molecule type" value="Genomic_DNA"/>
</dbReference>
<sequence>MANTIIIKRFISLYERFPRSNKTYIVPNNSTLDIVLFGTNISSTVNYPNYTRIMQHMVSLPKFIEDIIIGLILSDAHLDLQNKKGNGQARLYFKQSISRLNYVLTLFSLLSHYCKSYPVLKMGKFPYVYFSSRSLACFTELHKLFYVQNIKIVPLEIYDMLSISSLAHWIMGDGSYVKKGGGVYLNTQSFSIRDNVKLMNVLMIKFNCKCSLHMQRGLPTIYISAKSVKLLTPLLLPFMIPSMYYKLGI</sequence>
<gene>
    <name evidence="3" type="ORF">Schpa_000045</name>
</gene>
<dbReference type="InterPro" id="IPR027434">
    <property type="entry name" value="Homing_endonucl"/>
</dbReference>
<organism evidence="3">
    <name type="scientific">Schizopora paradoxa</name>
    <dbReference type="NCBI Taxonomy" id="27342"/>
    <lineage>
        <taxon>Eukaryota</taxon>
        <taxon>Fungi</taxon>
        <taxon>Dikarya</taxon>
        <taxon>Basidiomycota</taxon>
        <taxon>Agaricomycotina</taxon>
        <taxon>Agaricomycetes</taxon>
        <taxon>Hymenochaetales</taxon>
        <taxon>Schizoporaceae</taxon>
        <taxon>Schizopora</taxon>
    </lineage>
</organism>
<evidence type="ECO:0000256" key="1">
    <source>
        <dbReference type="ARBA" id="ARBA00002670"/>
    </source>
</evidence>
<keyword evidence="3" id="KW-0496">Mitochondrion</keyword>
<dbReference type="Gene3D" id="3.10.28.10">
    <property type="entry name" value="Homing endonucleases"/>
    <property type="match status" value="2"/>
</dbReference>
<keyword evidence="3" id="KW-0378">Hydrolase</keyword>
<dbReference type="InterPro" id="IPR004860">
    <property type="entry name" value="LAGLIDADG_dom"/>
</dbReference>
<geneLocation type="mitochondrion" evidence="3"/>
<accession>A0A5B9RBE1</accession>
<dbReference type="SUPFAM" id="SSF55608">
    <property type="entry name" value="Homing endonucleases"/>
    <property type="match status" value="1"/>
</dbReference>
<name>A0A5B9RBE1_9AGAM</name>
<evidence type="ECO:0000313" key="3">
    <source>
        <dbReference type="EMBL" id="QEG57204.1"/>
    </source>
</evidence>
<proteinExistence type="predicted"/>
<feature type="domain" description="Homing endonuclease LAGLIDADG" evidence="2">
    <location>
        <begin position="67"/>
        <end position="230"/>
    </location>
</feature>
<keyword evidence="3" id="KW-0540">Nuclease</keyword>
<comment type="function">
    <text evidence="1">Mitochondrial DNA endonuclease involved in intron homing.</text>
</comment>
<protein>
    <submittedName>
        <fullName evidence="3">LAGLIDADG homing endonuclease</fullName>
    </submittedName>
</protein>
<reference evidence="3" key="2">
    <citation type="submission" date="2019-03" db="EMBL/GenBank/DDBJ databases">
        <title>Evidence of extensive intraspecific noncoding reshuffling in a 169kb mitochondrial genome of basidiomycete fungus.</title>
        <authorList>
            <person name="Lee H.-H."/>
            <person name="Ke H.-M."/>
            <person name="Lin C.-Y.I."/>
            <person name="Lee T.J."/>
            <person name="Chung C.-L."/>
            <person name="Tsai I.J."/>
        </authorList>
    </citation>
    <scope>NUCLEOTIDE SEQUENCE</scope>
    <source>
        <strain evidence="3">KUC8140</strain>
    </source>
</reference>
<dbReference type="GO" id="GO:0004519">
    <property type="term" value="F:endonuclease activity"/>
    <property type="evidence" value="ECO:0007669"/>
    <property type="project" value="UniProtKB-KW"/>
</dbReference>